<feature type="transmembrane region" description="Helical" evidence="2">
    <location>
        <begin position="634"/>
        <end position="658"/>
    </location>
</feature>
<proteinExistence type="predicted"/>
<dbReference type="Pfam" id="PF13401">
    <property type="entry name" value="AAA_22"/>
    <property type="match status" value="1"/>
</dbReference>
<dbReference type="InterPro" id="IPR003593">
    <property type="entry name" value="AAA+_ATPase"/>
</dbReference>
<dbReference type="PANTHER" id="PTHR35894:SF1">
    <property type="entry name" value="PHOSPHORIBULOKINASE _ URIDINE KINASE FAMILY"/>
    <property type="match status" value="1"/>
</dbReference>
<dbReference type="Gene3D" id="3.90.550.10">
    <property type="entry name" value="Spore Coat Polysaccharide Biosynthesis Protein SpsA, Chain A"/>
    <property type="match status" value="1"/>
</dbReference>
<dbReference type="Gene3D" id="3.40.50.300">
    <property type="entry name" value="P-loop containing nucleotide triphosphate hydrolases"/>
    <property type="match status" value="1"/>
</dbReference>
<feature type="domain" description="AAA+ ATPase" evidence="3">
    <location>
        <begin position="42"/>
        <end position="194"/>
    </location>
</feature>
<dbReference type="PANTHER" id="PTHR35894">
    <property type="entry name" value="GENERAL SECRETION PATHWAY PROTEIN A-RELATED"/>
    <property type="match status" value="1"/>
</dbReference>
<reference evidence="4" key="1">
    <citation type="submission" date="2018-06" db="EMBL/GenBank/DDBJ databases">
        <authorList>
            <person name="Zhirakovskaya E."/>
        </authorList>
    </citation>
    <scope>NUCLEOTIDE SEQUENCE</scope>
</reference>
<dbReference type="CDD" id="cd00009">
    <property type="entry name" value="AAA"/>
    <property type="match status" value="1"/>
</dbReference>
<evidence type="ECO:0000256" key="2">
    <source>
        <dbReference type="SAM" id="Phobius"/>
    </source>
</evidence>
<dbReference type="AlphaFoldDB" id="A0A3B0SQZ2"/>
<dbReference type="InterPro" id="IPR052026">
    <property type="entry name" value="ExeA_AAA_ATPase_DNA-bind"/>
</dbReference>
<feature type="compositionally biased region" description="Basic and acidic residues" evidence="1">
    <location>
        <begin position="296"/>
        <end position="318"/>
    </location>
</feature>
<evidence type="ECO:0000256" key="1">
    <source>
        <dbReference type="SAM" id="MobiDB-lite"/>
    </source>
</evidence>
<organism evidence="4">
    <name type="scientific">hydrothermal vent metagenome</name>
    <dbReference type="NCBI Taxonomy" id="652676"/>
    <lineage>
        <taxon>unclassified sequences</taxon>
        <taxon>metagenomes</taxon>
        <taxon>ecological metagenomes</taxon>
    </lineage>
</organism>
<feature type="transmembrane region" description="Helical" evidence="2">
    <location>
        <begin position="600"/>
        <end position="622"/>
    </location>
</feature>
<evidence type="ECO:0000313" key="4">
    <source>
        <dbReference type="EMBL" id="VAW06553.1"/>
    </source>
</evidence>
<dbReference type="InterPro" id="IPR027417">
    <property type="entry name" value="P-loop_NTPase"/>
</dbReference>
<dbReference type="SMART" id="SM00382">
    <property type="entry name" value="AAA"/>
    <property type="match status" value="1"/>
</dbReference>
<dbReference type="EMBL" id="UOEH01000527">
    <property type="protein sequence ID" value="VAW06553.1"/>
    <property type="molecule type" value="Genomic_DNA"/>
</dbReference>
<dbReference type="GO" id="GO:0016887">
    <property type="term" value="F:ATP hydrolysis activity"/>
    <property type="evidence" value="ECO:0007669"/>
    <property type="project" value="InterPro"/>
</dbReference>
<keyword evidence="2" id="KW-1133">Transmembrane helix</keyword>
<dbReference type="SUPFAM" id="SSF53448">
    <property type="entry name" value="Nucleotide-diphospho-sugar transferases"/>
    <property type="match status" value="1"/>
</dbReference>
<sequence length="693" mass="75030">MYEQFFGLTEKPFSIQPDPAFLYWGRTHRLAYAMLEYGVLNHAGISVITGEVGCGKTTLVHRLLDQLSDTHTVALISNIQQGRGDLLSWVLMGFGEPFAGKTHVELFSQLQSFFISEYSKGRRVVLIIDEAQNLSTDMLEELRMLSNINAGKDQLLQLILVGQPELKELLNKPELLQLAQRVGSDFHLTPLNVEEVHAYIDTRLAIAGCRRRVFTDRAIESIAEHSRGVPRVINIITDTALVYAFSAEELVVGVETIRNVIRDKSEFGVFGLASDEAAAPPLRSAGEAGIDAFADNSKKNRRNDSDEAITAERDDRRPPPAPSQNDPLEIQQRATADVIVDVAPRSGGQLREASPRFSGIKEESSITGVVVVASDNKASPEAAIRSAGDGRAIVFVAVGGAPDATATAKGAGAVIAEGSERSFIPAGRARNAGYRQLKKIAPHLEYVQFVDADAALDPDWIATAEKFMARRPEVSIVTGAIKSLSGSRLSQAPTGSRDHADDEGEIQCVYGGSALMRVESFEAAGGFRGDLLTAETVDLCIRLRRRGARIWRLDEAMAICRPAAKPGGWWAQSRHRGFDNAYCASLHGGPPERLGMMDTVLAVLWGFLFPTAVISAALLGALVAMKFSPSTPPILIAGAILAFGAGVFVFRIAAAVVIRGLFKLSSWKTAFATVTGRFPEFLGACKLWFGAKR</sequence>
<keyword evidence="2" id="KW-0472">Membrane</keyword>
<feature type="region of interest" description="Disordered" evidence="1">
    <location>
        <begin position="291"/>
        <end position="331"/>
    </location>
</feature>
<dbReference type="SUPFAM" id="SSF52540">
    <property type="entry name" value="P-loop containing nucleoside triphosphate hydrolases"/>
    <property type="match status" value="1"/>
</dbReference>
<keyword evidence="2" id="KW-0812">Transmembrane</keyword>
<evidence type="ECO:0000259" key="3">
    <source>
        <dbReference type="SMART" id="SM00382"/>
    </source>
</evidence>
<protein>
    <submittedName>
        <fullName evidence="4">General secretion pathway protein A</fullName>
    </submittedName>
</protein>
<dbReference type="InterPro" id="IPR029044">
    <property type="entry name" value="Nucleotide-diphossugar_trans"/>
</dbReference>
<accession>A0A3B0SQZ2</accession>
<dbReference type="InterPro" id="IPR049945">
    <property type="entry name" value="AAA_22"/>
</dbReference>
<name>A0A3B0SQZ2_9ZZZZ</name>
<gene>
    <name evidence="4" type="ORF">MNBD_ALPHA05-745</name>
</gene>